<comment type="caution">
    <text evidence="2">The sequence shown here is derived from an EMBL/GenBank/DDBJ whole genome shotgun (WGS) entry which is preliminary data.</text>
</comment>
<dbReference type="PROSITE" id="PS50005">
    <property type="entry name" value="TPR"/>
    <property type="match status" value="3"/>
</dbReference>
<dbReference type="RefSeq" id="WP_161486740.1">
    <property type="nucleotide sequence ID" value="NZ_LRML01000008.1"/>
</dbReference>
<organism evidence="2 3">
    <name type="scientific">Rufibacter roseus</name>
    <dbReference type="NCBI Taxonomy" id="1567108"/>
    <lineage>
        <taxon>Bacteria</taxon>
        <taxon>Pseudomonadati</taxon>
        <taxon>Bacteroidota</taxon>
        <taxon>Cytophagia</taxon>
        <taxon>Cytophagales</taxon>
        <taxon>Hymenobacteraceae</taxon>
        <taxon>Rufibacter</taxon>
    </lineage>
</organism>
<reference evidence="3" key="1">
    <citation type="journal article" date="2019" name="Int. J. Syst. Evol. Microbiol.">
        <title>The Global Catalogue of Microorganisms (GCM) 10K type strain sequencing project: providing services to taxonomists for standard genome sequencing and annotation.</title>
        <authorList>
            <consortium name="The Broad Institute Genomics Platform"/>
            <consortium name="The Broad Institute Genome Sequencing Center for Infectious Disease"/>
            <person name="Wu L."/>
            <person name="Ma J."/>
        </authorList>
    </citation>
    <scope>NUCLEOTIDE SEQUENCE [LARGE SCALE GENOMIC DNA]</scope>
    <source>
        <strain evidence="3">CGMCC 4.7393</strain>
    </source>
</reference>
<evidence type="ECO:0000256" key="1">
    <source>
        <dbReference type="PROSITE-ProRule" id="PRU00339"/>
    </source>
</evidence>
<dbReference type="PANTHER" id="PTHR44366:SF1">
    <property type="entry name" value="UDP-N-ACETYLGLUCOSAMINE--PEPTIDE N-ACETYLGLUCOSAMINYLTRANSFERASE 110 KDA SUBUNIT"/>
    <property type="match status" value="1"/>
</dbReference>
<dbReference type="PANTHER" id="PTHR44366">
    <property type="entry name" value="UDP-N-ACETYLGLUCOSAMINE--PEPTIDE N-ACETYLGLUCOSAMINYLTRANSFERASE 110 KDA SUBUNIT"/>
    <property type="match status" value="1"/>
</dbReference>
<dbReference type="InterPro" id="IPR037919">
    <property type="entry name" value="OGT"/>
</dbReference>
<gene>
    <name evidence="2" type="ORF">ACFQHR_19620</name>
</gene>
<dbReference type="EMBL" id="JBHSYQ010000016">
    <property type="protein sequence ID" value="MFC6999854.1"/>
    <property type="molecule type" value="Genomic_DNA"/>
</dbReference>
<dbReference type="InterPro" id="IPR011990">
    <property type="entry name" value="TPR-like_helical_dom_sf"/>
</dbReference>
<proteinExistence type="predicted"/>
<evidence type="ECO:0000313" key="3">
    <source>
        <dbReference type="Proteomes" id="UP001596405"/>
    </source>
</evidence>
<feature type="repeat" description="TPR" evidence="1">
    <location>
        <begin position="97"/>
        <end position="130"/>
    </location>
</feature>
<name>A0ABW2DT57_9BACT</name>
<dbReference type="SMART" id="SM00028">
    <property type="entry name" value="TPR"/>
    <property type="match status" value="7"/>
</dbReference>
<accession>A0ABW2DT57</accession>
<evidence type="ECO:0000313" key="2">
    <source>
        <dbReference type="EMBL" id="MFC6999854.1"/>
    </source>
</evidence>
<keyword evidence="3" id="KW-1185">Reference proteome</keyword>
<protein>
    <submittedName>
        <fullName evidence="2">Tetratricopeptide repeat protein</fullName>
    </submittedName>
</protein>
<keyword evidence="1" id="KW-0802">TPR repeat</keyword>
<sequence length="329" mass="38289">MFSPQKVESSVAIHIAEITRAIDRNNDHPEWYLKRARLYLASNKIEAAYNDLKTATAKDPALGEAYFQMAKILLARQEYQEAMKMMMQAKAFNYYTPESEAVLAETYVGLEMYDRALNHSSRAIKLRPGEAKYYVLLAKSQSGTGDTARALFNLNRALQRDSLSLPAFRELSAIYTARKQFDEAFPMVQHGIKIQPQDGFWWQQLGQYFLNHRQIDTALVSFNRAIELEPEYAEAFVGLAESWYRKRQYGLALENFLKAQELGHELNEHTRWLLATSYEWTGNRETARQHYIFLTQKYPENPRYRVALQRVSMPIRRPMLDSLSTRSVF</sequence>
<feature type="repeat" description="TPR" evidence="1">
    <location>
        <begin position="199"/>
        <end position="232"/>
    </location>
</feature>
<dbReference type="Pfam" id="PF13432">
    <property type="entry name" value="TPR_16"/>
    <property type="match status" value="2"/>
</dbReference>
<feature type="repeat" description="TPR" evidence="1">
    <location>
        <begin position="165"/>
        <end position="198"/>
    </location>
</feature>
<dbReference type="SUPFAM" id="SSF48452">
    <property type="entry name" value="TPR-like"/>
    <property type="match status" value="1"/>
</dbReference>
<dbReference type="Proteomes" id="UP001596405">
    <property type="component" value="Unassembled WGS sequence"/>
</dbReference>
<dbReference type="Gene3D" id="1.25.40.10">
    <property type="entry name" value="Tetratricopeptide repeat domain"/>
    <property type="match status" value="2"/>
</dbReference>
<dbReference type="InterPro" id="IPR019734">
    <property type="entry name" value="TPR_rpt"/>
</dbReference>